<sequence>MRDIYYHQGNAYPRAIIAEQREDGCWIMENEGHTIATALPTDRFFVGFMEAAEELEWSTSGRSKIAATEIRDMIQDGAELAWLRTKEEVRSHNETHPNTLYLDLNGLHTHRFEDFPVLWTAWANSDKPLIHEDHEDWRVPLVALYNA</sequence>
<organism evidence="1 2">
    <name type="scientific">Corynebacterium haemomassiliense</name>
    <dbReference type="NCBI Taxonomy" id="2754726"/>
    <lineage>
        <taxon>Bacteria</taxon>
        <taxon>Bacillati</taxon>
        <taxon>Actinomycetota</taxon>
        <taxon>Actinomycetes</taxon>
        <taxon>Mycobacteriales</taxon>
        <taxon>Corynebacteriaceae</taxon>
        <taxon>Corynebacterium</taxon>
    </lineage>
</organism>
<dbReference type="EMBL" id="JACDTZ010000001">
    <property type="protein sequence ID" value="MBA5243475.1"/>
    <property type="molecule type" value="Genomic_DNA"/>
</dbReference>
<protein>
    <submittedName>
        <fullName evidence="1">Uncharacterized protein</fullName>
    </submittedName>
</protein>
<dbReference type="AlphaFoldDB" id="A0A7W2E9H8"/>
<evidence type="ECO:0000313" key="2">
    <source>
        <dbReference type="Proteomes" id="UP000523682"/>
    </source>
</evidence>
<gene>
    <name evidence="1" type="ORF">H0193_01335</name>
</gene>
<name>A0A7W2E9H8_9CORY</name>
<evidence type="ECO:0000313" key="1">
    <source>
        <dbReference type="EMBL" id="MBA5243475.1"/>
    </source>
</evidence>
<proteinExistence type="predicted"/>
<comment type="caution">
    <text evidence="1">The sequence shown here is derived from an EMBL/GenBank/DDBJ whole genome shotgun (WGS) entry which is preliminary data.</text>
</comment>
<dbReference type="RefSeq" id="WP_181888224.1">
    <property type="nucleotide sequence ID" value="NZ_CP170998.1"/>
</dbReference>
<accession>A0A7W2E9H8</accession>
<dbReference type="Proteomes" id="UP000523682">
    <property type="component" value="Unassembled WGS sequence"/>
</dbReference>
<reference evidence="1 2" key="1">
    <citation type="submission" date="2020-07" db="EMBL/GenBank/DDBJ databases">
        <title>Draft genome and description of Corynebacterium haemomassiliense strain Marseile-Q3615 sp. nov.</title>
        <authorList>
            <person name="Boxberger M."/>
            <person name="La Scola B."/>
        </authorList>
    </citation>
    <scope>NUCLEOTIDE SEQUENCE [LARGE SCALE GENOMIC DNA]</scope>
    <source>
        <strain evidence="1 2">Marseille-Q3615</strain>
    </source>
</reference>
<keyword evidence="2" id="KW-1185">Reference proteome</keyword>